<dbReference type="EMBL" id="CP001854">
    <property type="protein sequence ID" value="ADB49931.1"/>
    <property type="molecule type" value="Genomic_DNA"/>
</dbReference>
<evidence type="ECO:0000313" key="1">
    <source>
        <dbReference type="EMBL" id="ADB49931.1"/>
    </source>
</evidence>
<dbReference type="InterPro" id="IPR018721">
    <property type="entry name" value="DUF2252"/>
</dbReference>
<dbReference type="PANTHER" id="PTHR39441">
    <property type="entry name" value="DUF2252 DOMAIN-CONTAINING PROTEIN"/>
    <property type="match status" value="1"/>
</dbReference>
<gene>
    <name evidence="1" type="ordered locus">Cwoe_1503</name>
</gene>
<reference evidence="2" key="2">
    <citation type="submission" date="2010-01" db="EMBL/GenBank/DDBJ databases">
        <title>The complete genome of Conexibacter woesei DSM 14684.</title>
        <authorList>
            <consortium name="US DOE Joint Genome Institute (JGI-PGF)"/>
            <person name="Lucas S."/>
            <person name="Copeland A."/>
            <person name="Lapidus A."/>
            <person name="Glavina del Rio T."/>
            <person name="Dalin E."/>
            <person name="Tice H."/>
            <person name="Bruce D."/>
            <person name="Goodwin L."/>
            <person name="Pitluck S."/>
            <person name="Kyrpides N."/>
            <person name="Mavromatis K."/>
            <person name="Ivanova N."/>
            <person name="Mikhailova N."/>
            <person name="Chertkov O."/>
            <person name="Brettin T."/>
            <person name="Detter J.C."/>
            <person name="Han C."/>
            <person name="Larimer F."/>
            <person name="Land M."/>
            <person name="Hauser L."/>
            <person name="Markowitz V."/>
            <person name="Cheng J.-F."/>
            <person name="Hugenholtz P."/>
            <person name="Woyke T."/>
            <person name="Wu D."/>
            <person name="Pukall R."/>
            <person name="Steenblock K."/>
            <person name="Schneider S."/>
            <person name="Klenk H.-P."/>
            <person name="Eisen J.A."/>
        </authorList>
    </citation>
    <scope>NUCLEOTIDE SEQUENCE [LARGE SCALE GENOMIC DNA]</scope>
    <source>
        <strain evidence="2">DSM 14684 / CIP 108061 / JCM 11494 / NBRC 100937 / ID131577</strain>
    </source>
</reference>
<name>D3EZV5_CONWI</name>
<dbReference type="RefSeq" id="WP_012932982.1">
    <property type="nucleotide sequence ID" value="NC_013739.1"/>
</dbReference>
<organism evidence="1 2">
    <name type="scientific">Conexibacter woesei (strain DSM 14684 / CCUG 47730 / CIP 108061 / JCM 11494 / NBRC 100937 / ID131577)</name>
    <dbReference type="NCBI Taxonomy" id="469383"/>
    <lineage>
        <taxon>Bacteria</taxon>
        <taxon>Bacillati</taxon>
        <taxon>Actinomycetota</taxon>
        <taxon>Thermoleophilia</taxon>
        <taxon>Solirubrobacterales</taxon>
        <taxon>Conexibacteraceae</taxon>
        <taxon>Conexibacter</taxon>
    </lineage>
</organism>
<keyword evidence="2" id="KW-1185">Reference proteome</keyword>
<dbReference type="eggNOG" id="COG4320">
    <property type="taxonomic scope" value="Bacteria"/>
</dbReference>
<dbReference type="STRING" id="469383.Cwoe_1503"/>
<proteinExistence type="predicted"/>
<reference evidence="1 2" key="1">
    <citation type="journal article" date="2010" name="Stand. Genomic Sci.">
        <title>Complete genome sequence of Conexibacter woesei type strain (ID131577).</title>
        <authorList>
            <person name="Pukall R."/>
            <person name="Lapidus A."/>
            <person name="Glavina Del Rio T."/>
            <person name="Copeland A."/>
            <person name="Tice H."/>
            <person name="Cheng J.-F."/>
            <person name="Lucas S."/>
            <person name="Chen F."/>
            <person name="Nolan M."/>
            <person name="Bruce D."/>
            <person name="Goodwin L."/>
            <person name="Pitluck S."/>
            <person name="Mavromatis K."/>
            <person name="Ivanova N."/>
            <person name="Ovchinnikova G."/>
            <person name="Pati A."/>
            <person name="Chen A."/>
            <person name="Palaniappan K."/>
            <person name="Land M."/>
            <person name="Hauser L."/>
            <person name="Chang Y.-J."/>
            <person name="Jeffries C.D."/>
            <person name="Chain P."/>
            <person name="Meincke L."/>
            <person name="Sims D."/>
            <person name="Brettin T."/>
            <person name="Detter J.C."/>
            <person name="Rohde M."/>
            <person name="Goeker M."/>
            <person name="Bristow J."/>
            <person name="Eisen J.A."/>
            <person name="Markowitz V."/>
            <person name="Kyrpides N.C."/>
            <person name="Klenk H.-P."/>
            <person name="Hugenholtz P."/>
        </authorList>
    </citation>
    <scope>NUCLEOTIDE SEQUENCE [LARGE SCALE GENOMIC DNA]</scope>
    <source>
        <strain evidence="2">DSM 14684 / CIP 108061 / JCM 11494 / NBRC 100937 / ID131577</strain>
    </source>
</reference>
<dbReference type="Proteomes" id="UP000008229">
    <property type="component" value="Chromosome"/>
</dbReference>
<dbReference type="HOGENOM" id="CLU_032121_0_0_11"/>
<dbReference type="Pfam" id="PF10009">
    <property type="entry name" value="DUF2252"/>
    <property type="match status" value="1"/>
</dbReference>
<evidence type="ECO:0000313" key="2">
    <source>
        <dbReference type="Proteomes" id="UP000008229"/>
    </source>
</evidence>
<dbReference type="AlphaFoldDB" id="D3EZV5"/>
<protein>
    <recommendedName>
        <fullName evidence="3">DUF2252 domain-containing protein</fullName>
    </recommendedName>
</protein>
<dbReference type="OrthoDB" id="1491115at2"/>
<dbReference type="PANTHER" id="PTHR39441:SF1">
    <property type="entry name" value="DUF2252 DOMAIN-CONTAINING PROTEIN"/>
    <property type="match status" value="1"/>
</dbReference>
<dbReference type="KEGG" id="cwo:Cwoe_1503"/>
<accession>D3EZV5</accession>
<evidence type="ECO:0008006" key="3">
    <source>
        <dbReference type="Google" id="ProtNLM"/>
    </source>
</evidence>
<sequence length="464" mass="51409">MSTAERVTSRDERIARGRAARAEIRRRDHGEWEPAADRADPIELLERQGRDRIAELLPLRYERMSASPFTFFRGSAAVMAADLARTPVSGERVQLCGDAHLANFGGFGAPDRTIVFDLNDFDETLPGPWEWDVKRLAASIVLAARDRGFDSDEQAAAVHAAVGAYRRAIRDFAGQSHLDVWYARLNADSVIEEWRSRVPRAQMRTFERNVEKARSKTSMKAVARLTERVDGELRIAADPPLIVPIEDELPEGAGTGPEIEQLVRGILSGYAASLTGATRRLLERYHYVHAARKVVGVGSVGTRAWIALLIGDDERDPLFLQLKEANASVVEPFAGASRFNRHGRRVVEGQWLMQAASDICLGWVSVDDPDGNRRDFYVRQLWDWKRSADLERIVPAGLSAYGQMCGWTLARAHARSGDALAIGAYLGGGDAFERAIARFAATYSDQTERDHAALVAHLAAPVRQ</sequence>